<evidence type="ECO:0000313" key="11">
    <source>
        <dbReference type="EMBL" id="NJP68446.1"/>
    </source>
</evidence>
<feature type="domain" description="Aminoacyl-transfer RNA synthetases class-II family profile" evidence="10">
    <location>
        <begin position="606"/>
        <end position="842"/>
    </location>
</feature>
<evidence type="ECO:0000256" key="1">
    <source>
        <dbReference type="ARBA" id="ARBA00022598"/>
    </source>
</evidence>
<feature type="compositionally biased region" description="Low complexity" evidence="9">
    <location>
        <begin position="447"/>
        <end position="462"/>
    </location>
</feature>
<dbReference type="NCBIfam" id="NF005052">
    <property type="entry name" value="PRK06462.1-1"/>
    <property type="match status" value="1"/>
</dbReference>
<accession>A0ABX1AQL4</accession>
<keyword evidence="7" id="KW-0413">Isomerase</keyword>
<comment type="caution">
    <text evidence="11">The sequence shown here is derived from an EMBL/GenBank/DDBJ whole genome shotgun (WGS) entry which is preliminary data.</text>
</comment>
<evidence type="ECO:0000256" key="4">
    <source>
        <dbReference type="ARBA" id="ARBA00022840"/>
    </source>
</evidence>
<feature type="region of interest" description="Disordered" evidence="9">
    <location>
        <begin position="426"/>
        <end position="528"/>
    </location>
</feature>
<evidence type="ECO:0000256" key="2">
    <source>
        <dbReference type="ARBA" id="ARBA00022628"/>
    </source>
</evidence>
<dbReference type="PANTHER" id="PTHR22594">
    <property type="entry name" value="ASPARTYL/LYSYL-TRNA SYNTHETASE"/>
    <property type="match status" value="1"/>
</dbReference>
<dbReference type="InterPro" id="IPR016176">
    <property type="entry name" value="Cbl-dep_enz_cat"/>
</dbReference>
<keyword evidence="3" id="KW-0547">Nucleotide-binding</keyword>
<proteinExistence type="predicted"/>
<protein>
    <recommendedName>
        <fullName evidence="10">Aminoacyl-transfer RNA synthetases class-II family profile domain-containing protein</fullName>
    </recommendedName>
</protein>
<evidence type="ECO:0000313" key="12">
    <source>
        <dbReference type="Proteomes" id="UP000746503"/>
    </source>
</evidence>
<name>A0ABX1AQL4_9ACTN</name>
<keyword evidence="5" id="KW-0648">Protein biosynthesis</keyword>
<dbReference type="Pfam" id="PF00152">
    <property type="entry name" value="tRNA-synt_2"/>
    <property type="match status" value="1"/>
</dbReference>
<evidence type="ECO:0000256" key="9">
    <source>
        <dbReference type="SAM" id="MobiDB-lite"/>
    </source>
</evidence>
<reference evidence="11 12" key="1">
    <citation type="submission" date="2020-03" db="EMBL/GenBank/DDBJ databases">
        <title>Draft genome of Streptomyces sp. ventii, isolated from the Axial Seamount in the Pacific Ocean, and resequencing of the two type strains Streptomyces lonarensis strain NCL 716 and Streptomyces bohaiensis strain 11A07.</title>
        <authorList>
            <person name="Loughran R.M."/>
            <person name="Pfannmuller K.M."/>
            <person name="Wasson B.J."/>
            <person name="Deadmond M.C."/>
            <person name="Paddock B.E."/>
            <person name="Koyack M.J."/>
            <person name="Gallegos D.A."/>
            <person name="Mitchell E.A."/>
            <person name="Ushijima B."/>
            <person name="Saw J.H."/>
            <person name="Mcphail K.L."/>
            <person name="Videau P."/>
        </authorList>
    </citation>
    <scope>NUCLEOTIDE SEQUENCE [LARGE SCALE GENOMIC DNA]</scope>
    <source>
        <strain evidence="12">5675061</strain>
    </source>
</reference>
<dbReference type="SUPFAM" id="SSF51703">
    <property type="entry name" value="Cobalamin (vitamin B12)-dependent enzymes"/>
    <property type="match status" value="1"/>
</dbReference>
<dbReference type="Gene3D" id="3.20.20.240">
    <property type="entry name" value="Methylmalonyl-CoA mutase"/>
    <property type="match status" value="1"/>
</dbReference>
<evidence type="ECO:0000256" key="5">
    <source>
        <dbReference type="ARBA" id="ARBA00022917"/>
    </source>
</evidence>
<keyword evidence="1" id="KW-0436">Ligase</keyword>
<dbReference type="EMBL" id="JAAVJB010000215">
    <property type="protein sequence ID" value="NJP68446.1"/>
    <property type="molecule type" value="Genomic_DNA"/>
</dbReference>
<dbReference type="Pfam" id="PF06368">
    <property type="entry name" value="Met_asp_mut_E"/>
    <property type="match status" value="1"/>
</dbReference>
<evidence type="ECO:0000256" key="7">
    <source>
        <dbReference type="ARBA" id="ARBA00023235"/>
    </source>
</evidence>
<dbReference type="SUPFAM" id="SSF55681">
    <property type="entry name" value="Class II aaRS and biotin synthetases"/>
    <property type="match status" value="1"/>
</dbReference>
<keyword evidence="2" id="KW-0846">Cobalamin</keyword>
<sequence length="842" mass="88720">MPTAGPPAGRQDHPAVTAPSFGAFVAAAAAAGSLVVQPRMGFSDPAEMRRGLAATRAAGATTVGTLTIDSYTRVGDDASARACLDDGVPLNGYPITAHSAERSRELLAGVVGAGFPVQVRHGSSVPDGIIRALTAAGLDATEGGPVSYCLPYGRTPLARSVENWARACELLAESAPAPRAPHVESFGGCMLGQLCPPALLVAISLLEGVFFTQHGIGSVSLSYAQQTDAAQDEDAVRALRRLAAEFLPAGTDWHVVLYTYMGVYPVTEHGALRLLECSARLAVRSGARRLIVKTAAEAHRIPTIEENARALETAATAASATDATPSGEEGDSEVYLQAREFVGAVLSLDGNVGRALRTAFARGVLDIPFCLHPDNAGRSRSYLDGGGRLRWSATGAMPVRPDGAGGGSLTSWGLLSALHGMARIFDGSDPGDLDPRQDPGVWAESGATTAEAAAPAPEAAPAVSGNPPQTAPPAPRHSAPALPARPAPDPGEEMPYTTASLAPPADGPVTPDGTAAAAPPPPPLGEHLRTPALRDAMLVQQEALHAARGYLRGQGFVELLPPLVGPVTDPGGRGAKALDVDYYGRPYKLMTSAILYKQASLKGFPKLFYIAPNVRVEPPETAGTGRHLVEFHQIDVEWAGADRAAIQTVVAGLLSEVSDHVWRAVPEVLERLGRDRLDFAELLSGKVGECTHTEAVARLRALGHPQSPDAEIDWQGEKVLSLESDRPFFVNDYPKGSRGFYDREDPERPGVLRNFDLIAHGGYGELVSGSERESDYATLVTRMRESGENPAKYAWYLDLAREGISPSAGFGMGVQRLVRFLTGLDFLWQVSAYPKLPGVVAP</sequence>
<keyword evidence="8" id="KW-0170">Cobalt</keyword>
<dbReference type="Gene3D" id="3.30.930.10">
    <property type="entry name" value="Bira Bifunctional Protein, Domain 2"/>
    <property type="match status" value="1"/>
</dbReference>
<evidence type="ECO:0000256" key="8">
    <source>
        <dbReference type="ARBA" id="ARBA00023285"/>
    </source>
</evidence>
<evidence type="ECO:0000259" key="10">
    <source>
        <dbReference type="PROSITE" id="PS50862"/>
    </source>
</evidence>
<dbReference type="InterPro" id="IPR004364">
    <property type="entry name" value="Aa-tRNA-synt_II"/>
</dbReference>
<dbReference type="Proteomes" id="UP000746503">
    <property type="component" value="Unassembled WGS sequence"/>
</dbReference>
<keyword evidence="12" id="KW-1185">Reference proteome</keyword>
<keyword evidence="6" id="KW-0030">Aminoacyl-tRNA synthetase</keyword>
<dbReference type="PROSITE" id="PS50862">
    <property type="entry name" value="AA_TRNA_LIGASE_II"/>
    <property type="match status" value="1"/>
</dbReference>
<gene>
    <name evidence="11" type="ORF">HCJ92_19645</name>
</gene>
<dbReference type="InterPro" id="IPR006396">
    <property type="entry name" value="Glu_mut_E"/>
</dbReference>
<dbReference type="PANTHER" id="PTHR22594:SF48">
    <property type="entry name" value="ASPARAGINYL-TRNA SYNTHETASE-RELATED PROTEIN (N-TRUNCATION)"/>
    <property type="match status" value="1"/>
</dbReference>
<dbReference type="InterPro" id="IPR006195">
    <property type="entry name" value="aa-tRNA-synth_II"/>
</dbReference>
<evidence type="ECO:0000256" key="6">
    <source>
        <dbReference type="ARBA" id="ARBA00023146"/>
    </source>
</evidence>
<evidence type="ECO:0000256" key="3">
    <source>
        <dbReference type="ARBA" id="ARBA00022741"/>
    </source>
</evidence>
<organism evidence="11 12">
    <name type="scientific">Streptomyces spiramenti</name>
    <dbReference type="NCBI Taxonomy" id="2720606"/>
    <lineage>
        <taxon>Bacteria</taxon>
        <taxon>Bacillati</taxon>
        <taxon>Actinomycetota</taxon>
        <taxon>Actinomycetes</taxon>
        <taxon>Kitasatosporales</taxon>
        <taxon>Streptomycetaceae</taxon>
        <taxon>Streptomyces</taxon>
    </lineage>
</organism>
<dbReference type="InterPro" id="IPR045864">
    <property type="entry name" value="aa-tRNA-synth_II/BPL/LPL"/>
</dbReference>
<keyword evidence="4" id="KW-0067">ATP-binding</keyword>